<accession>A0A7G1I024</accession>
<dbReference type="Proteomes" id="UP000594042">
    <property type="component" value="Chromosome"/>
</dbReference>
<dbReference type="Pfam" id="PF00535">
    <property type="entry name" value="Glycos_transf_2"/>
    <property type="match status" value="1"/>
</dbReference>
<dbReference type="PANTHER" id="PTHR43685:SF11">
    <property type="entry name" value="GLYCOSYLTRANSFERASE TAGX-RELATED"/>
    <property type="match status" value="1"/>
</dbReference>
<name>A0A7G1I024_9BACT</name>
<dbReference type="InterPro" id="IPR001173">
    <property type="entry name" value="Glyco_trans_2-like"/>
</dbReference>
<dbReference type="PANTHER" id="PTHR43685">
    <property type="entry name" value="GLYCOSYLTRANSFERASE"/>
    <property type="match status" value="1"/>
</dbReference>
<keyword evidence="3" id="KW-1185">Reference proteome</keyword>
<dbReference type="AlphaFoldDB" id="A0A7G1I024"/>
<feature type="domain" description="Glycosyltransferase 2-like" evidence="1">
    <location>
        <begin position="25"/>
        <end position="201"/>
    </location>
</feature>
<evidence type="ECO:0000259" key="1">
    <source>
        <dbReference type="Pfam" id="PF00535"/>
    </source>
</evidence>
<dbReference type="Gene3D" id="3.90.550.10">
    <property type="entry name" value="Spore Coat Polysaccharide Biosynthesis Protein SpsA, Chain A"/>
    <property type="match status" value="1"/>
</dbReference>
<evidence type="ECO:0000313" key="3">
    <source>
        <dbReference type="Proteomes" id="UP000594042"/>
    </source>
</evidence>
<protein>
    <recommendedName>
        <fullName evidence="1">Glycosyltransferase 2-like domain-containing protein</fullName>
    </recommendedName>
</protein>
<dbReference type="EMBL" id="AP023322">
    <property type="protein sequence ID" value="BCI64064.1"/>
    <property type="molecule type" value="Genomic_DNA"/>
</dbReference>
<evidence type="ECO:0000313" key="2">
    <source>
        <dbReference type="EMBL" id="BCI64064.1"/>
    </source>
</evidence>
<dbReference type="SUPFAM" id="SSF53448">
    <property type="entry name" value="Nucleotide-diphospho-sugar transferases"/>
    <property type="match status" value="1"/>
</dbReference>
<dbReference type="InterPro" id="IPR050834">
    <property type="entry name" value="Glycosyltransf_2"/>
</dbReference>
<dbReference type="InterPro" id="IPR029044">
    <property type="entry name" value="Nucleotide-diphossugar_trans"/>
</dbReference>
<proteinExistence type="predicted"/>
<gene>
    <name evidence="2" type="ORF">Cop2CBH44_24170</name>
</gene>
<organism evidence="2 3">
    <name type="scientific">Coprobacter secundus subsp. similis</name>
    <dbReference type="NCBI Taxonomy" id="2751153"/>
    <lineage>
        <taxon>Bacteria</taxon>
        <taxon>Pseudomonadati</taxon>
        <taxon>Bacteroidota</taxon>
        <taxon>Bacteroidia</taxon>
        <taxon>Bacteroidales</taxon>
        <taxon>Barnesiellaceae</taxon>
        <taxon>Coprobacter</taxon>
    </lineage>
</organism>
<reference evidence="3" key="1">
    <citation type="submission" date="2020-07" db="EMBL/GenBank/DDBJ databases">
        <title>Complete genome sequencing of Coprobacter sp. strain 2CBH44.</title>
        <authorList>
            <person name="Sakamoto M."/>
            <person name="Murakami T."/>
            <person name="Mori H."/>
        </authorList>
    </citation>
    <scope>NUCLEOTIDE SEQUENCE [LARGE SCALE GENOMIC DNA]</scope>
    <source>
        <strain evidence="3">2CBH44</strain>
    </source>
</reference>
<dbReference type="KEGG" id="copr:Cop2CBH44_24170"/>
<sequence length="331" mass="38845">MGNINFMVQIFTLQKTTIMTPPLVSVIIPNYNHAPYLDERIRSIVKQSFQDFEIILLDDCSTDQSISILNKWAKHPKISHFIVNKQNSGSTFLQWEKGFSLAKGKYIWIAESDDVAHPDFLNITVNYLNQFPDASLCFTGSFLIDASGNIDSRNWDRWTKSEATKNFSYIENKHFITHQLLWFNAIYNASAVLFRRSALSEIDNTYKQLHYCGDWYFWSELIRKGHVIIVYNKLNYFRQHNIKVSPKAEANGLQFKEGFIVIEHISKSFHLSAFIQNAAKGALYRKIKKYNKFSTPDIKNKLLEEFNQRYKTRPIFLRICYRIQKLISKHK</sequence>